<evidence type="ECO:0000313" key="3">
    <source>
        <dbReference type="Proteomes" id="UP000198287"/>
    </source>
</evidence>
<keyword evidence="3" id="KW-1185">Reference proteome</keyword>
<evidence type="ECO:0008006" key="4">
    <source>
        <dbReference type="Google" id="ProtNLM"/>
    </source>
</evidence>
<sequence length="283" mass="32448">MGSTMFDVFTRRIQSDFLEHLFSFVKSRVGPCNKITAQQFRQAYRYFFVCAMMKSPSGANCPTTPASLEVRQESAMANDETDDEFESDGDESNDEDRTSFKINSYFEGIAKVTNAAAENAAIYLSSWAVKKIIKRKKCSWCEKDLLEFVNDRPSQCFTDPETLTELKAYDPHIFTNPKEFGYGHLLHKDHQDTFLKVNEMYHTAVMSSQNDFGTSVVRNILRELKKDSTVHKFLTDSSVSASCLNHRTEIVNTILRIKFYVLLKELKDGNRTIIQPVDNESDF</sequence>
<evidence type="ECO:0000256" key="1">
    <source>
        <dbReference type="SAM" id="MobiDB-lite"/>
    </source>
</evidence>
<dbReference type="EMBL" id="LNIX01000024">
    <property type="protein sequence ID" value="OXA42857.1"/>
    <property type="molecule type" value="Genomic_DNA"/>
</dbReference>
<protein>
    <recommendedName>
        <fullName evidence="4">Transposable element P transposase</fullName>
    </recommendedName>
</protein>
<organism evidence="2 3">
    <name type="scientific">Folsomia candida</name>
    <name type="common">Springtail</name>
    <dbReference type="NCBI Taxonomy" id="158441"/>
    <lineage>
        <taxon>Eukaryota</taxon>
        <taxon>Metazoa</taxon>
        <taxon>Ecdysozoa</taxon>
        <taxon>Arthropoda</taxon>
        <taxon>Hexapoda</taxon>
        <taxon>Collembola</taxon>
        <taxon>Entomobryomorpha</taxon>
        <taxon>Isotomoidea</taxon>
        <taxon>Isotomidae</taxon>
        <taxon>Proisotominae</taxon>
        <taxon>Folsomia</taxon>
    </lineage>
</organism>
<accession>A0A226DDQ9</accession>
<feature type="compositionally biased region" description="Acidic residues" evidence="1">
    <location>
        <begin position="79"/>
        <end position="94"/>
    </location>
</feature>
<proteinExistence type="predicted"/>
<dbReference type="Proteomes" id="UP000198287">
    <property type="component" value="Unassembled WGS sequence"/>
</dbReference>
<dbReference type="OrthoDB" id="6627680at2759"/>
<dbReference type="AlphaFoldDB" id="A0A226DDQ9"/>
<evidence type="ECO:0000313" key="2">
    <source>
        <dbReference type="EMBL" id="OXA42857.1"/>
    </source>
</evidence>
<name>A0A226DDQ9_FOLCA</name>
<reference evidence="2 3" key="1">
    <citation type="submission" date="2015-12" db="EMBL/GenBank/DDBJ databases">
        <title>The genome of Folsomia candida.</title>
        <authorList>
            <person name="Faddeeva A."/>
            <person name="Derks M.F."/>
            <person name="Anvar Y."/>
            <person name="Smit S."/>
            <person name="Van Straalen N."/>
            <person name="Roelofs D."/>
        </authorList>
    </citation>
    <scope>NUCLEOTIDE SEQUENCE [LARGE SCALE GENOMIC DNA]</scope>
    <source>
        <strain evidence="2 3">VU population</strain>
        <tissue evidence="2">Whole body</tissue>
    </source>
</reference>
<comment type="caution">
    <text evidence="2">The sequence shown here is derived from an EMBL/GenBank/DDBJ whole genome shotgun (WGS) entry which is preliminary data.</text>
</comment>
<feature type="region of interest" description="Disordered" evidence="1">
    <location>
        <begin position="72"/>
        <end position="96"/>
    </location>
</feature>
<gene>
    <name evidence="2" type="ORF">Fcan01_22310</name>
</gene>